<gene>
    <name evidence="1" type="ORF">J1N35_034111</name>
</gene>
<protein>
    <submittedName>
        <fullName evidence="1">Uncharacterized protein</fullName>
    </submittedName>
</protein>
<evidence type="ECO:0000313" key="1">
    <source>
        <dbReference type="EMBL" id="KAH1056046.1"/>
    </source>
</evidence>
<dbReference type="AlphaFoldDB" id="A0A9D3ZNZ6"/>
<comment type="caution">
    <text evidence="1">The sequence shown here is derived from an EMBL/GenBank/DDBJ whole genome shotgun (WGS) entry which is preliminary data.</text>
</comment>
<dbReference type="Proteomes" id="UP000828251">
    <property type="component" value="Unassembled WGS sequence"/>
</dbReference>
<proteinExistence type="predicted"/>
<sequence length="86" mass="9679">MDLISGCQLKFKKKVWFGWDVMQALQRGDPEQASPLIGRRLTAAEGSKTTSRRLLLLKEQDLHSKRQRRVVDDLMSLKIPAVSGGS</sequence>
<keyword evidence="2" id="KW-1185">Reference proteome</keyword>
<evidence type="ECO:0000313" key="2">
    <source>
        <dbReference type="Proteomes" id="UP000828251"/>
    </source>
</evidence>
<name>A0A9D3ZNZ6_9ROSI</name>
<dbReference type="EMBL" id="JAIQCV010000010">
    <property type="protein sequence ID" value="KAH1056046.1"/>
    <property type="molecule type" value="Genomic_DNA"/>
</dbReference>
<reference evidence="1 2" key="1">
    <citation type="journal article" date="2021" name="Plant Biotechnol. J.">
        <title>Multi-omics assisted identification of the key and species-specific regulatory components of drought-tolerant mechanisms in Gossypium stocksii.</title>
        <authorList>
            <person name="Yu D."/>
            <person name="Ke L."/>
            <person name="Zhang D."/>
            <person name="Wu Y."/>
            <person name="Sun Y."/>
            <person name="Mei J."/>
            <person name="Sun J."/>
            <person name="Sun Y."/>
        </authorList>
    </citation>
    <scope>NUCLEOTIDE SEQUENCE [LARGE SCALE GENOMIC DNA]</scope>
    <source>
        <strain evidence="2">cv. E1</strain>
        <tissue evidence="1">Leaf</tissue>
    </source>
</reference>
<accession>A0A9D3ZNZ6</accession>
<organism evidence="1 2">
    <name type="scientific">Gossypium stocksii</name>
    <dbReference type="NCBI Taxonomy" id="47602"/>
    <lineage>
        <taxon>Eukaryota</taxon>
        <taxon>Viridiplantae</taxon>
        <taxon>Streptophyta</taxon>
        <taxon>Embryophyta</taxon>
        <taxon>Tracheophyta</taxon>
        <taxon>Spermatophyta</taxon>
        <taxon>Magnoliopsida</taxon>
        <taxon>eudicotyledons</taxon>
        <taxon>Gunneridae</taxon>
        <taxon>Pentapetalae</taxon>
        <taxon>rosids</taxon>
        <taxon>malvids</taxon>
        <taxon>Malvales</taxon>
        <taxon>Malvaceae</taxon>
        <taxon>Malvoideae</taxon>
        <taxon>Gossypium</taxon>
    </lineage>
</organism>